<evidence type="ECO:0000256" key="1">
    <source>
        <dbReference type="SAM" id="MobiDB-lite"/>
    </source>
</evidence>
<feature type="compositionally biased region" description="Polar residues" evidence="1">
    <location>
        <begin position="276"/>
        <end position="289"/>
    </location>
</feature>
<feature type="compositionally biased region" description="Acidic residues" evidence="1">
    <location>
        <begin position="291"/>
        <end position="302"/>
    </location>
</feature>
<feature type="region of interest" description="Disordered" evidence="1">
    <location>
        <begin position="276"/>
        <end position="381"/>
    </location>
</feature>
<name>A0A9P7Z170_9HELO</name>
<organism evidence="2 3">
    <name type="scientific">Calycina marina</name>
    <dbReference type="NCBI Taxonomy" id="1763456"/>
    <lineage>
        <taxon>Eukaryota</taxon>
        <taxon>Fungi</taxon>
        <taxon>Dikarya</taxon>
        <taxon>Ascomycota</taxon>
        <taxon>Pezizomycotina</taxon>
        <taxon>Leotiomycetes</taxon>
        <taxon>Helotiales</taxon>
        <taxon>Pezizellaceae</taxon>
        <taxon>Calycina</taxon>
    </lineage>
</organism>
<sequence length="381" mass="40848">MDPATAQKFAQDVLAMPLAWRERMRHSPSVSAILIKHGNIEAMNQFSLSLLRTAILNTLTVTFRSLIAKLPSTGEVVVGTSARVPLSIDSLQTLLPGRNLNAEALRAVLVSDEWSFPANTVLVDPVSFKVGNVSSTGEGVHTILFPVQAPLHWLLLVVKLLAGNAVLGLLNVPDADLWICDPLAPASANLGSNEGREEAIDAVIRYLRHATDKQSFSCVKSSSTVAGSNLADTGIATAVNALSILQGRGWEEEMGEVRCWDIRERVLRRIVESASVENAATPSKPNRNPTVEDDKDGGDDAEPVVPASASSSQGQSFATPRQTRKRSIRNAATVKDEAGVLGSVSPPSLQSLDGSTTRQTKKEDKPQLSVGSSLDCRWMDD</sequence>
<evidence type="ECO:0000313" key="2">
    <source>
        <dbReference type="EMBL" id="KAG9243457.1"/>
    </source>
</evidence>
<accession>A0A9P7Z170</accession>
<gene>
    <name evidence="2" type="ORF">BJ878DRAFT_510562</name>
</gene>
<reference evidence="2" key="1">
    <citation type="journal article" date="2021" name="IMA Fungus">
        <title>Genomic characterization of three marine fungi, including Emericellopsis atlantica sp. nov. with signatures of a generalist lifestyle and marine biomass degradation.</title>
        <authorList>
            <person name="Hagestad O.C."/>
            <person name="Hou L."/>
            <person name="Andersen J.H."/>
            <person name="Hansen E.H."/>
            <person name="Altermark B."/>
            <person name="Li C."/>
            <person name="Kuhnert E."/>
            <person name="Cox R.J."/>
            <person name="Crous P.W."/>
            <person name="Spatafora J.W."/>
            <person name="Lail K."/>
            <person name="Amirebrahimi M."/>
            <person name="Lipzen A."/>
            <person name="Pangilinan J."/>
            <person name="Andreopoulos W."/>
            <person name="Hayes R.D."/>
            <person name="Ng V."/>
            <person name="Grigoriev I.V."/>
            <person name="Jackson S.A."/>
            <person name="Sutton T.D.S."/>
            <person name="Dobson A.D.W."/>
            <person name="Rama T."/>
        </authorList>
    </citation>
    <scope>NUCLEOTIDE SEQUENCE</scope>
    <source>
        <strain evidence="2">TRa3180A</strain>
    </source>
</reference>
<feature type="compositionally biased region" description="Low complexity" evidence="1">
    <location>
        <begin position="303"/>
        <end position="316"/>
    </location>
</feature>
<protein>
    <submittedName>
        <fullName evidence="2">Uncharacterized protein</fullName>
    </submittedName>
</protein>
<evidence type="ECO:0000313" key="3">
    <source>
        <dbReference type="Proteomes" id="UP000887226"/>
    </source>
</evidence>
<dbReference type="EMBL" id="MU253975">
    <property type="protein sequence ID" value="KAG9243457.1"/>
    <property type="molecule type" value="Genomic_DNA"/>
</dbReference>
<proteinExistence type="predicted"/>
<dbReference type="Proteomes" id="UP000887226">
    <property type="component" value="Unassembled WGS sequence"/>
</dbReference>
<feature type="compositionally biased region" description="Polar residues" evidence="1">
    <location>
        <begin position="345"/>
        <end position="358"/>
    </location>
</feature>
<keyword evidence="3" id="KW-1185">Reference proteome</keyword>
<dbReference type="AlphaFoldDB" id="A0A9P7Z170"/>
<comment type="caution">
    <text evidence="2">The sequence shown here is derived from an EMBL/GenBank/DDBJ whole genome shotgun (WGS) entry which is preliminary data.</text>
</comment>